<sequence length="486" mass="55070">MECNMNSEDGAKIRAEVSAVRITRARAKMLGASSIVLRSSRPSFKQDQKGGILENAKRAAVNENKTYVNGFAHSLHKRRAVLMDVTNILCDNVHVNHVKALKIQYSKHSKKAPAKRDIDVLLDKSADVPMLQEDVKEETAGELSKVRVGNINDPDPPNHIEEEEVDHQVNLGGLGPKVASFENLDECIGTLKEGVDCKKLGGLNCSSIVDIESKMKDPLSCIPYATDIYRNIRILELDHRSSFNYMETVQQDITPNMRGILIDWLVEVSEEYKLASDTLYLTVNLIDRFLSQNSVEKQRLQLLGVTCMLIASKYEEICAPRVEEFCLITDNTYTKQEVLKMESLVLNLLHFQVSFPTIKPFLRRFIQTAHLSYRESSVELEFLANFLAELTLIEYSFLKFLPSLVAASSIFLARWTLNPSDHPWNPTLEHYTCHKASELKTAVLAMEDLQRNTTGCPLNSIREKYRQRKFAMLLVMPVQMCGELDS</sequence>
<dbReference type="InterPro" id="IPR006671">
    <property type="entry name" value="Cyclin_N"/>
</dbReference>
<dbReference type="Gene3D" id="1.10.472.10">
    <property type="entry name" value="Cyclin-like"/>
    <property type="match status" value="2"/>
</dbReference>
<proteinExistence type="inferred from homology"/>
<dbReference type="InterPro" id="IPR048258">
    <property type="entry name" value="Cyclins_cyclin-box"/>
</dbReference>
<dbReference type="SMART" id="SM01332">
    <property type="entry name" value="Cyclin_C"/>
    <property type="match status" value="1"/>
</dbReference>
<dbReference type="FunFam" id="1.10.472.10:FF:000013">
    <property type="entry name" value="Cyclin A1"/>
    <property type="match status" value="1"/>
</dbReference>
<dbReference type="Pfam" id="PF02984">
    <property type="entry name" value="Cyclin_C"/>
    <property type="match status" value="1"/>
</dbReference>
<feature type="domain" description="Cyclin C-terminal" evidence="7">
    <location>
        <begin position="356"/>
        <end position="477"/>
    </location>
</feature>
<dbReference type="Pfam" id="PF00134">
    <property type="entry name" value="Cyclin_N"/>
    <property type="match status" value="1"/>
</dbReference>
<dbReference type="InterPro" id="IPR039361">
    <property type="entry name" value="Cyclin"/>
</dbReference>
<dbReference type="GO" id="GO:0051301">
    <property type="term" value="P:cell division"/>
    <property type="evidence" value="ECO:0007669"/>
    <property type="project" value="UniProtKB-KW"/>
</dbReference>
<comment type="similarity">
    <text evidence="1">Belongs to the cyclin family. Cyclin AB subfamily.</text>
</comment>
<dbReference type="InterPro" id="IPR036915">
    <property type="entry name" value="Cyclin-like_sf"/>
</dbReference>
<evidence type="ECO:0000313" key="9">
    <source>
        <dbReference type="Proteomes" id="UP001345219"/>
    </source>
</evidence>
<dbReference type="Proteomes" id="UP001345219">
    <property type="component" value="Chromosome 15"/>
</dbReference>
<comment type="caution">
    <text evidence="8">The sequence shown here is derived from an EMBL/GenBank/DDBJ whole genome shotgun (WGS) entry which is preliminary data.</text>
</comment>
<evidence type="ECO:0008006" key="10">
    <source>
        <dbReference type="Google" id="ProtNLM"/>
    </source>
</evidence>
<dbReference type="SMART" id="SM00385">
    <property type="entry name" value="CYCLIN"/>
    <property type="match status" value="2"/>
</dbReference>
<dbReference type="FunFam" id="1.10.472.10:FF:000167">
    <property type="entry name" value="Mitotic cyclin 6"/>
    <property type="match status" value="1"/>
</dbReference>
<keyword evidence="2" id="KW-0132">Cell division</keyword>
<gene>
    <name evidence="8" type="ORF">SAY87_019129</name>
</gene>
<evidence type="ECO:0000259" key="6">
    <source>
        <dbReference type="SMART" id="SM00385"/>
    </source>
</evidence>
<dbReference type="InterPro" id="IPR004367">
    <property type="entry name" value="Cyclin_C-dom"/>
</dbReference>
<organism evidence="8 9">
    <name type="scientific">Trapa incisa</name>
    <dbReference type="NCBI Taxonomy" id="236973"/>
    <lineage>
        <taxon>Eukaryota</taxon>
        <taxon>Viridiplantae</taxon>
        <taxon>Streptophyta</taxon>
        <taxon>Embryophyta</taxon>
        <taxon>Tracheophyta</taxon>
        <taxon>Spermatophyta</taxon>
        <taxon>Magnoliopsida</taxon>
        <taxon>eudicotyledons</taxon>
        <taxon>Gunneridae</taxon>
        <taxon>Pentapetalae</taxon>
        <taxon>rosids</taxon>
        <taxon>malvids</taxon>
        <taxon>Myrtales</taxon>
        <taxon>Lythraceae</taxon>
        <taxon>Trapa</taxon>
    </lineage>
</organism>
<reference evidence="8 9" key="1">
    <citation type="journal article" date="2023" name="Hortic Res">
        <title>Pangenome of water caltrop reveals structural variations and asymmetric subgenome divergence after allopolyploidization.</title>
        <authorList>
            <person name="Zhang X."/>
            <person name="Chen Y."/>
            <person name="Wang L."/>
            <person name="Yuan Y."/>
            <person name="Fang M."/>
            <person name="Shi L."/>
            <person name="Lu R."/>
            <person name="Comes H.P."/>
            <person name="Ma Y."/>
            <person name="Chen Y."/>
            <person name="Huang G."/>
            <person name="Zhou Y."/>
            <person name="Zheng Z."/>
            <person name="Qiu Y."/>
        </authorList>
    </citation>
    <scope>NUCLEOTIDE SEQUENCE [LARGE SCALE GENOMIC DNA]</scope>
    <source>
        <tissue evidence="8">Roots</tissue>
    </source>
</reference>
<feature type="domain" description="Cyclin-like" evidence="6">
    <location>
        <begin position="263"/>
        <end position="347"/>
    </location>
</feature>
<dbReference type="PANTHER" id="PTHR10177">
    <property type="entry name" value="CYCLINS"/>
    <property type="match status" value="1"/>
</dbReference>
<feature type="domain" description="Cyclin-like" evidence="6">
    <location>
        <begin position="360"/>
        <end position="448"/>
    </location>
</feature>
<keyword evidence="4" id="KW-0131">Cell cycle</keyword>
<evidence type="ECO:0000256" key="1">
    <source>
        <dbReference type="ARBA" id="ARBA00006955"/>
    </source>
</evidence>
<dbReference type="SUPFAM" id="SSF47954">
    <property type="entry name" value="Cyclin-like"/>
    <property type="match status" value="2"/>
</dbReference>
<dbReference type="PROSITE" id="PS00292">
    <property type="entry name" value="CYCLINS"/>
    <property type="match status" value="1"/>
</dbReference>
<evidence type="ECO:0000256" key="4">
    <source>
        <dbReference type="ARBA" id="ARBA00023306"/>
    </source>
</evidence>
<dbReference type="CDD" id="cd20506">
    <property type="entry name" value="CYCLIN_AtCycA-like_rpt2"/>
    <property type="match status" value="1"/>
</dbReference>
<protein>
    <recommendedName>
        <fullName evidence="10">B-like cyclin</fullName>
    </recommendedName>
</protein>
<accession>A0AAN7JYQ6</accession>
<keyword evidence="3 5" id="KW-0195">Cyclin</keyword>
<keyword evidence="9" id="KW-1185">Reference proteome</keyword>
<evidence type="ECO:0000313" key="8">
    <source>
        <dbReference type="EMBL" id="KAK4757828.1"/>
    </source>
</evidence>
<evidence type="ECO:0000256" key="5">
    <source>
        <dbReference type="RuleBase" id="RU000383"/>
    </source>
</evidence>
<dbReference type="InterPro" id="IPR013763">
    <property type="entry name" value="Cyclin-like_dom"/>
</dbReference>
<name>A0AAN7JYQ6_9MYRT</name>
<evidence type="ECO:0000256" key="2">
    <source>
        <dbReference type="ARBA" id="ARBA00022618"/>
    </source>
</evidence>
<dbReference type="CDD" id="cd20562">
    <property type="entry name" value="CYCLIN_AtCycA_like_rpt1"/>
    <property type="match status" value="1"/>
</dbReference>
<evidence type="ECO:0000259" key="7">
    <source>
        <dbReference type="SMART" id="SM01332"/>
    </source>
</evidence>
<evidence type="ECO:0000256" key="3">
    <source>
        <dbReference type="ARBA" id="ARBA00023127"/>
    </source>
</evidence>
<dbReference type="EMBL" id="JAXIOK010000012">
    <property type="protein sequence ID" value="KAK4757828.1"/>
    <property type="molecule type" value="Genomic_DNA"/>
</dbReference>
<dbReference type="AlphaFoldDB" id="A0AAN7JYQ6"/>